<dbReference type="PANTHER" id="PTHR11735">
    <property type="entry name" value="TRNA N6-ADENOSINE THREONYLCARBAMOYLTRANSFERASE"/>
    <property type="match status" value="1"/>
</dbReference>
<evidence type="ECO:0000259" key="1">
    <source>
        <dbReference type="Pfam" id="PF00814"/>
    </source>
</evidence>
<sequence length="229" mass="23550">MLILALETSTELGSCALWRDGSVVERVCPEKRPHSGTLLPLVRELLAESGVKIADLDAIAFGVGPGAFTGLRVACGAAQALAVAADVPLIPVTSLETMATQQGADRVLALLDARMGEVYSGRYEKEGTGYVLRGEIRVSPPADVVLPTDNGWQACGNGLSAYPMLQERIVAAGLSGEAAILPMAATVAAIAAGKAGRGEGIDAALAAPLYVRDKVAKTVAERLSEGGRA</sequence>
<keyword evidence="2" id="KW-0012">Acyltransferase</keyword>
<dbReference type="Gene3D" id="3.30.420.40">
    <property type="match status" value="2"/>
</dbReference>
<organism evidence="2 3">
    <name type="scientific">Dechloromonas hankyongensis</name>
    <dbReference type="NCBI Taxonomy" id="2908002"/>
    <lineage>
        <taxon>Bacteria</taxon>
        <taxon>Pseudomonadati</taxon>
        <taxon>Pseudomonadota</taxon>
        <taxon>Betaproteobacteria</taxon>
        <taxon>Rhodocyclales</taxon>
        <taxon>Azonexaceae</taxon>
        <taxon>Dechloromonas</taxon>
    </lineage>
</organism>
<keyword evidence="2" id="KW-0808">Transferase</keyword>
<comment type="caution">
    <text evidence="2">The sequence shown here is derived from an EMBL/GenBank/DDBJ whole genome shotgun (WGS) entry which is preliminary data.</text>
</comment>
<evidence type="ECO:0000313" key="3">
    <source>
        <dbReference type="Proteomes" id="UP001165384"/>
    </source>
</evidence>
<dbReference type="CDD" id="cd24032">
    <property type="entry name" value="ASKHA_NBD_TsaB"/>
    <property type="match status" value="1"/>
</dbReference>
<dbReference type="InterPro" id="IPR022496">
    <property type="entry name" value="T6A_TsaB"/>
</dbReference>
<dbReference type="EMBL" id="JAKLTN010000002">
    <property type="protein sequence ID" value="MCG2577647.1"/>
    <property type="molecule type" value="Genomic_DNA"/>
</dbReference>
<dbReference type="PANTHER" id="PTHR11735:SF11">
    <property type="entry name" value="TRNA THREONYLCARBAMOYLADENOSINE BIOSYNTHESIS PROTEIN TSAB"/>
    <property type="match status" value="1"/>
</dbReference>
<gene>
    <name evidence="2" type="primary">tsaB</name>
    <name evidence="2" type="ORF">LZ012_11650</name>
</gene>
<dbReference type="Proteomes" id="UP001165384">
    <property type="component" value="Unassembled WGS sequence"/>
</dbReference>
<dbReference type="NCBIfam" id="TIGR03725">
    <property type="entry name" value="T6A_YeaZ"/>
    <property type="match status" value="1"/>
</dbReference>
<evidence type="ECO:0000313" key="2">
    <source>
        <dbReference type="EMBL" id="MCG2577647.1"/>
    </source>
</evidence>
<dbReference type="EC" id="2.3.1.234" evidence="2"/>
<keyword evidence="3" id="KW-1185">Reference proteome</keyword>
<dbReference type="GO" id="GO:0061711">
    <property type="term" value="F:tRNA N(6)-L-threonylcarbamoyladenine synthase activity"/>
    <property type="evidence" value="ECO:0007669"/>
    <property type="project" value="UniProtKB-EC"/>
</dbReference>
<dbReference type="RefSeq" id="WP_275710969.1">
    <property type="nucleotide sequence ID" value="NZ_JAKLTN010000002.1"/>
</dbReference>
<name>A0ABS9K388_9RHOO</name>
<accession>A0ABS9K388</accession>
<reference evidence="2" key="1">
    <citation type="submission" date="2022-01" db="EMBL/GenBank/DDBJ databases">
        <authorList>
            <person name="Jo J.-H."/>
            <person name="Im W.-T."/>
        </authorList>
    </citation>
    <scope>NUCLEOTIDE SEQUENCE</scope>
    <source>
        <strain evidence="2">XY25</strain>
    </source>
</reference>
<dbReference type="InterPro" id="IPR000905">
    <property type="entry name" value="Gcp-like_dom"/>
</dbReference>
<dbReference type="SUPFAM" id="SSF53067">
    <property type="entry name" value="Actin-like ATPase domain"/>
    <property type="match status" value="2"/>
</dbReference>
<feature type="domain" description="Gcp-like" evidence="1">
    <location>
        <begin position="31"/>
        <end position="129"/>
    </location>
</feature>
<dbReference type="InterPro" id="IPR043129">
    <property type="entry name" value="ATPase_NBD"/>
</dbReference>
<proteinExistence type="predicted"/>
<protein>
    <submittedName>
        <fullName evidence="2">tRNA (Adenosine(37)-N6)-threonylcarbamoyltransferase complex dimerization subunit type 1 TsaB</fullName>
        <ecNumber evidence="2">2.3.1.234</ecNumber>
    </submittedName>
</protein>
<dbReference type="Pfam" id="PF00814">
    <property type="entry name" value="TsaD"/>
    <property type="match status" value="1"/>
</dbReference>